<keyword evidence="8 17" id="KW-0812">Transmembrane</keyword>
<evidence type="ECO:0000256" key="1">
    <source>
        <dbReference type="ARBA" id="ARBA00003582"/>
    </source>
</evidence>
<evidence type="ECO:0000256" key="13">
    <source>
        <dbReference type="ARBA" id="ARBA00023136"/>
    </source>
</evidence>
<evidence type="ECO:0000256" key="18">
    <source>
        <dbReference type="SAM" id="SignalP"/>
    </source>
</evidence>
<feature type="transmembrane region" description="Helical" evidence="17">
    <location>
        <begin position="291"/>
        <end position="309"/>
    </location>
</feature>
<dbReference type="GO" id="GO:0005789">
    <property type="term" value="C:endoplasmic reticulum membrane"/>
    <property type="evidence" value="ECO:0007669"/>
    <property type="project" value="TreeGrafter"/>
</dbReference>
<evidence type="ECO:0000256" key="15">
    <source>
        <dbReference type="ARBA" id="ARBA00045102"/>
    </source>
</evidence>
<dbReference type="PROSITE" id="PS50005">
    <property type="entry name" value="TPR"/>
    <property type="match status" value="1"/>
</dbReference>
<evidence type="ECO:0000256" key="17">
    <source>
        <dbReference type="SAM" id="Phobius"/>
    </source>
</evidence>
<comment type="catalytic activity">
    <reaction evidence="14">
        <text>a di-trans,poly-cis-dolichyl beta-D-mannosyl phosphate + L-threonyl-[protein] = 3-O-(alpha-D-mannosyl)-L-threonyl-[protein] + a di-trans,poly-cis-dolichyl phosphate + H(+)</text>
        <dbReference type="Rhea" id="RHEA:53396"/>
        <dbReference type="Rhea" id="RHEA-COMP:11060"/>
        <dbReference type="Rhea" id="RHEA-COMP:13547"/>
        <dbReference type="Rhea" id="RHEA-COMP:19498"/>
        <dbReference type="Rhea" id="RHEA-COMP:19501"/>
        <dbReference type="ChEBI" id="CHEBI:15378"/>
        <dbReference type="ChEBI" id="CHEBI:30013"/>
        <dbReference type="ChEBI" id="CHEBI:57683"/>
        <dbReference type="ChEBI" id="CHEBI:58211"/>
        <dbReference type="ChEBI" id="CHEBI:137323"/>
        <dbReference type="EC" id="2.4.1.109"/>
    </reaction>
</comment>
<evidence type="ECO:0000256" key="6">
    <source>
        <dbReference type="ARBA" id="ARBA00012839"/>
    </source>
</evidence>
<dbReference type="SUPFAM" id="SSF48452">
    <property type="entry name" value="TPR-like"/>
    <property type="match status" value="1"/>
</dbReference>
<keyword evidence="10 16" id="KW-0802">TPR repeat</keyword>
<proteinExistence type="inferred from homology"/>
<evidence type="ECO:0000256" key="7">
    <source>
        <dbReference type="ARBA" id="ARBA00022679"/>
    </source>
</evidence>
<evidence type="ECO:0000313" key="20">
    <source>
        <dbReference type="EMBL" id="KAJ3658333.1"/>
    </source>
</evidence>
<name>A0AA38II42_9CUCU</name>
<evidence type="ECO:0000256" key="4">
    <source>
        <dbReference type="ARBA" id="ARBA00004922"/>
    </source>
</evidence>
<evidence type="ECO:0000256" key="3">
    <source>
        <dbReference type="ARBA" id="ARBA00004240"/>
    </source>
</evidence>
<protein>
    <recommendedName>
        <fullName evidence="6">dolichyl-phosphate-mannose--protein mannosyltransferase</fullName>
        <ecNumber evidence="6">2.4.1.109</ecNumber>
    </recommendedName>
</protein>
<dbReference type="EMBL" id="JALNTZ010000003">
    <property type="protein sequence ID" value="KAJ3658333.1"/>
    <property type="molecule type" value="Genomic_DNA"/>
</dbReference>
<feature type="transmembrane region" description="Helical" evidence="17">
    <location>
        <begin position="248"/>
        <end position="264"/>
    </location>
</feature>
<evidence type="ECO:0000256" key="16">
    <source>
        <dbReference type="PROSITE-ProRule" id="PRU00339"/>
    </source>
</evidence>
<feature type="repeat" description="TPR" evidence="16">
    <location>
        <begin position="535"/>
        <end position="568"/>
    </location>
</feature>
<feature type="transmembrane region" description="Helical" evidence="17">
    <location>
        <begin position="373"/>
        <end position="391"/>
    </location>
</feature>
<keyword evidence="7" id="KW-0808">Transferase</keyword>
<feature type="domain" description="DUF1736" evidence="19">
    <location>
        <begin position="311"/>
        <end position="383"/>
    </location>
</feature>
<comment type="similarity">
    <text evidence="5">Belongs to the TMTC family.</text>
</comment>
<comment type="catalytic activity">
    <reaction evidence="15">
        <text>a di-trans,poly-cis-dolichyl beta-D-mannosyl phosphate + L-seryl-[protein] = 3-O-(alpha-D-mannosyl)-L-seryl-[protein] + a di-trans,poly-cis-dolichyl phosphate + H(+)</text>
        <dbReference type="Rhea" id="RHEA:17377"/>
        <dbReference type="Rhea" id="RHEA-COMP:9863"/>
        <dbReference type="Rhea" id="RHEA-COMP:13546"/>
        <dbReference type="Rhea" id="RHEA-COMP:19498"/>
        <dbReference type="Rhea" id="RHEA-COMP:19501"/>
        <dbReference type="ChEBI" id="CHEBI:15378"/>
        <dbReference type="ChEBI" id="CHEBI:29999"/>
        <dbReference type="ChEBI" id="CHEBI:57683"/>
        <dbReference type="ChEBI" id="CHEBI:58211"/>
        <dbReference type="ChEBI" id="CHEBI:137321"/>
        <dbReference type="EC" id="2.4.1.109"/>
    </reaction>
</comment>
<dbReference type="Pfam" id="PF08409">
    <property type="entry name" value="TMTC_DUF1736"/>
    <property type="match status" value="1"/>
</dbReference>
<evidence type="ECO:0000256" key="14">
    <source>
        <dbReference type="ARBA" id="ARBA00045085"/>
    </source>
</evidence>
<keyword evidence="12 17" id="KW-1133">Transmembrane helix</keyword>
<evidence type="ECO:0000313" key="21">
    <source>
        <dbReference type="Proteomes" id="UP001168821"/>
    </source>
</evidence>
<accession>A0AA38II42</accession>
<sequence>MDYVSSLCCLLAFLLYYNTLDAGFVYDDRRAILSNPDLLPKTPWTRLLENDFWGTPLNDSGSHGSYRPLCVLTFRLNYLLGGFQPWGYHLVNVLLHCLATVLLVKLARQVLPKSKSSVGPAITGLLFAAHPIHTEAVAGVVGRADLAACNFYLLSFLAYVTHTKHRDSPCCYRCYSYKTTSKEDNMKQLRALKYQKFVYSLQKNVTSCNWPKRLGREVVHSECRGVVFRMNAKEEKETCCWGNSVKQWMYLGLCVVLALAAMLSKETGITVLGMCVVYDCIYSPTLKKKQWRSMFVLGAASVILLAIRLQSPVPHFSTADNPTARDPRLLARLLTFLYLPVFNFWLLLAPSTLSFDWGMDAVPRVTALGDGRNAASLCFYALLAVAVKKCVSSLHRGEKNTCHCCHLDLAEAHSASCRTTNNNNTATTCGCKRRTSVYSVVLLSLALLTLPFLPATNLLFYVGFVVAERVLYLPSAGLCLMLGFGGAAVYRKHRTAFTVGFIGVLLTFSAKTVVRNRDWNNEEALYRAAINVNPPKAYGNLGSVLSSQGRAAEAEWAFRRALQFRPNMADVHYNLPNNINTRCSVYCVIVSDKNKLEYANIVWAALAQIYVDALERKLRNMFRNFEHTRLMILSCETNFSTRIHFLVKIHMCIDAFTLCSNFCLVVSTANVSIVTDGCPYQYTPAREEIVRAGTSLVNFLDVVHYVPNKKPGATLQIPEEIKGVERAAHTFPSHLQAPRIHNLLFREESSQPVTDL</sequence>
<comment type="subcellular location">
    <subcellularLocation>
        <location evidence="3">Endoplasmic reticulum</location>
    </subcellularLocation>
    <subcellularLocation>
        <location evidence="2">Membrane</location>
        <topology evidence="2">Multi-pass membrane protein</topology>
    </subcellularLocation>
</comment>
<dbReference type="GO" id="GO:0004169">
    <property type="term" value="F:dolichyl-phosphate-mannose-protein mannosyltransferase activity"/>
    <property type="evidence" value="ECO:0007669"/>
    <property type="project" value="UniProtKB-EC"/>
</dbReference>
<evidence type="ECO:0000256" key="8">
    <source>
        <dbReference type="ARBA" id="ARBA00022692"/>
    </source>
</evidence>
<feature type="transmembrane region" description="Helical" evidence="17">
    <location>
        <begin position="86"/>
        <end position="107"/>
    </location>
</feature>
<dbReference type="EC" id="2.4.1.109" evidence="6"/>
<dbReference type="InterPro" id="IPR052384">
    <property type="entry name" value="TMTC_O-mannosyltransferase"/>
</dbReference>
<reference evidence="20" key="1">
    <citation type="journal article" date="2023" name="G3 (Bethesda)">
        <title>Whole genome assemblies of Zophobas morio and Tenebrio molitor.</title>
        <authorList>
            <person name="Kaur S."/>
            <person name="Stinson S.A."/>
            <person name="diCenzo G.C."/>
        </authorList>
    </citation>
    <scope>NUCLEOTIDE SEQUENCE</scope>
    <source>
        <strain evidence="20">QUZm001</strain>
    </source>
</reference>
<dbReference type="PANTHER" id="PTHR44216:SF3">
    <property type="entry name" value="PROTEIN O-MANNOSYL-TRANSFERASE TMTC2"/>
    <property type="match status" value="1"/>
</dbReference>
<dbReference type="InterPro" id="IPR013618">
    <property type="entry name" value="TMTC_DUF1736"/>
</dbReference>
<evidence type="ECO:0000256" key="2">
    <source>
        <dbReference type="ARBA" id="ARBA00004141"/>
    </source>
</evidence>
<dbReference type="Gene3D" id="1.25.40.10">
    <property type="entry name" value="Tetratricopeptide repeat domain"/>
    <property type="match status" value="1"/>
</dbReference>
<keyword evidence="13 17" id="KW-0472">Membrane</keyword>
<keyword evidence="9" id="KW-0677">Repeat</keyword>
<dbReference type="PANTHER" id="PTHR44216">
    <property type="entry name" value="PROTEIN O-MANNOSYL-TRANSFERASE TMTC2"/>
    <property type="match status" value="1"/>
</dbReference>
<keyword evidence="21" id="KW-1185">Reference proteome</keyword>
<comment type="function">
    <text evidence="1">Transfers mannosyl residues to the hydroxyl group of serine or threonine residues.</text>
</comment>
<feature type="transmembrane region" description="Helical" evidence="17">
    <location>
        <begin position="440"/>
        <end position="464"/>
    </location>
</feature>
<feature type="transmembrane region" description="Helical" evidence="17">
    <location>
        <begin position="470"/>
        <end position="490"/>
    </location>
</feature>
<evidence type="ECO:0000256" key="12">
    <source>
        <dbReference type="ARBA" id="ARBA00022989"/>
    </source>
</evidence>
<gene>
    <name evidence="20" type="ORF">Zmor_010078</name>
</gene>
<feature type="transmembrane region" description="Helical" evidence="17">
    <location>
        <begin position="329"/>
        <end position="353"/>
    </location>
</feature>
<feature type="chain" id="PRO_5041446004" description="dolichyl-phosphate-mannose--protein mannosyltransferase" evidence="18">
    <location>
        <begin position="23"/>
        <end position="756"/>
    </location>
</feature>
<evidence type="ECO:0000256" key="10">
    <source>
        <dbReference type="ARBA" id="ARBA00022803"/>
    </source>
</evidence>
<feature type="signal peptide" evidence="18">
    <location>
        <begin position="1"/>
        <end position="22"/>
    </location>
</feature>
<organism evidence="20 21">
    <name type="scientific">Zophobas morio</name>
    <dbReference type="NCBI Taxonomy" id="2755281"/>
    <lineage>
        <taxon>Eukaryota</taxon>
        <taxon>Metazoa</taxon>
        <taxon>Ecdysozoa</taxon>
        <taxon>Arthropoda</taxon>
        <taxon>Hexapoda</taxon>
        <taxon>Insecta</taxon>
        <taxon>Pterygota</taxon>
        <taxon>Neoptera</taxon>
        <taxon>Endopterygota</taxon>
        <taxon>Coleoptera</taxon>
        <taxon>Polyphaga</taxon>
        <taxon>Cucujiformia</taxon>
        <taxon>Tenebrionidae</taxon>
        <taxon>Zophobas</taxon>
    </lineage>
</organism>
<keyword evidence="11" id="KW-0256">Endoplasmic reticulum</keyword>
<comment type="caution">
    <text evidence="20">The sequence shown here is derived from an EMBL/GenBank/DDBJ whole genome shotgun (WGS) entry which is preliminary data.</text>
</comment>
<dbReference type="AlphaFoldDB" id="A0AA38II42"/>
<comment type="pathway">
    <text evidence="4">Protein modification; protein glycosylation.</text>
</comment>
<evidence type="ECO:0000259" key="19">
    <source>
        <dbReference type="Pfam" id="PF08409"/>
    </source>
</evidence>
<keyword evidence="18" id="KW-0732">Signal</keyword>
<dbReference type="InterPro" id="IPR011990">
    <property type="entry name" value="TPR-like_helical_dom_sf"/>
</dbReference>
<evidence type="ECO:0000256" key="5">
    <source>
        <dbReference type="ARBA" id="ARBA00007882"/>
    </source>
</evidence>
<dbReference type="InterPro" id="IPR019734">
    <property type="entry name" value="TPR_rpt"/>
</dbReference>
<evidence type="ECO:0000256" key="11">
    <source>
        <dbReference type="ARBA" id="ARBA00022824"/>
    </source>
</evidence>
<dbReference type="Proteomes" id="UP001168821">
    <property type="component" value="Unassembled WGS sequence"/>
</dbReference>
<evidence type="ECO:0000256" key="9">
    <source>
        <dbReference type="ARBA" id="ARBA00022737"/>
    </source>
</evidence>